<reference evidence="3" key="1">
    <citation type="submission" date="2021-06" db="EMBL/GenBank/DDBJ databases">
        <authorList>
            <person name="Criscuolo A."/>
        </authorList>
    </citation>
    <scope>NUCLEOTIDE SEQUENCE</scope>
    <source>
        <strain evidence="3">CIP111803</strain>
    </source>
</reference>
<protein>
    <recommendedName>
        <fullName evidence="2">ATP-grasp domain-containing protein</fullName>
    </recommendedName>
</protein>
<evidence type="ECO:0000259" key="2">
    <source>
        <dbReference type="PROSITE" id="PS50975"/>
    </source>
</evidence>
<comment type="caution">
    <text evidence="3">The sequence shown here is derived from an EMBL/GenBank/DDBJ whole genome shotgun (WGS) entry which is preliminary data.</text>
</comment>
<dbReference type="GO" id="GO:0046872">
    <property type="term" value="F:metal ion binding"/>
    <property type="evidence" value="ECO:0007669"/>
    <property type="project" value="InterPro"/>
</dbReference>
<dbReference type="PROSITE" id="PS50975">
    <property type="entry name" value="ATP_GRASP"/>
    <property type="match status" value="1"/>
</dbReference>
<evidence type="ECO:0000313" key="4">
    <source>
        <dbReference type="Proteomes" id="UP000693892"/>
    </source>
</evidence>
<dbReference type="InterPro" id="IPR011761">
    <property type="entry name" value="ATP-grasp"/>
</dbReference>
<gene>
    <name evidence="3" type="ORF">LEUCIP111803_00161</name>
</gene>
<dbReference type="GO" id="GO:0005524">
    <property type="term" value="F:ATP binding"/>
    <property type="evidence" value="ECO:0007669"/>
    <property type="project" value="UniProtKB-UniRule"/>
</dbReference>
<keyword evidence="1" id="KW-0547">Nucleotide-binding</keyword>
<evidence type="ECO:0000313" key="3">
    <source>
        <dbReference type="EMBL" id="CAG7597704.1"/>
    </source>
</evidence>
<evidence type="ECO:0000256" key="1">
    <source>
        <dbReference type="PROSITE-ProRule" id="PRU00409"/>
    </source>
</evidence>
<dbReference type="AlphaFoldDB" id="A0A916JRN9"/>
<keyword evidence="1" id="KW-0067">ATP-binding</keyword>
<sequence>MTTAPPASDPRSPEPAAPLVTAAEIRAHLRDSPQPVFYLSRSATNLVGLDRWVGGFHYVTLSDSWDGAHPRSFTPTNIPAIEPRGNVNVANWLLGNDQVQAYIASRTPAGYRPQIVLAMFDETSERLCAQLGYDLIMPSVALRTRLDSKIVTTQLGDEAGAASVPNLLTTITGWEDLRAQAEQAGLGERLVIQLAYGDSGRTTYFVASKTDFDRIANEIVGPRIKAMRHIEHLPLAAEAVITRAGTVVGPVLREITGHPELTAYRGGWSGSEMYPGLVDDGTRHRIGSLIERFCGRLAEEGYRGILEVSILLDTDTGEVYLGELNPRISGSSAHSNLTPGDTTPPLFAYHLLEYSGREFSLDLDAIRAEREAALAGQEWSTLVIQYPGPHVDRIVASPGTGRYRIIDGAAGLVFVDAERDWQGLADGEDAFWFRAIGDGDICGPGVDAGMLVIRARAQEEHYALTPLVKRLIPAVQSAYRGERIGTITRYWRAGVRVLREKLGR</sequence>
<dbReference type="EMBL" id="CAJVAP010000002">
    <property type="protein sequence ID" value="CAG7597704.1"/>
    <property type="molecule type" value="Genomic_DNA"/>
</dbReference>
<name>A0A916JRN9_9MICO</name>
<dbReference type="Proteomes" id="UP000693892">
    <property type="component" value="Unassembled WGS sequence"/>
</dbReference>
<keyword evidence="4" id="KW-1185">Reference proteome</keyword>
<feature type="domain" description="ATP-grasp" evidence="2">
    <location>
        <begin position="153"/>
        <end position="352"/>
    </location>
</feature>
<dbReference type="RefSeq" id="WP_218113822.1">
    <property type="nucleotide sequence ID" value="NZ_CAJVAP010000002.1"/>
</dbReference>
<accession>A0A916JRN9</accession>
<proteinExistence type="predicted"/>
<organism evidence="3 4">
    <name type="scientific">Leucobacter soli</name>
    <dbReference type="NCBI Taxonomy" id="2812850"/>
    <lineage>
        <taxon>Bacteria</taxon>
        <taxon>Bacillati</taxon>
        <taxon>Actinomycetota</taxon>
        <taxon>Actinomycetes</taxon>
        <taxon>Micrococcales</taxon>
        <taxon>Microbacteriaceae</taxon>
        <taxon>Leucobacter</taxon>
    </lineage>
</organism>